<proteinExistence type="predicted"/>
<comment type="caution">
    <text evidence="2">The sequence shown here is derived from an EMBL/GenBank/DDBJ whole genome shotgun (WGS) entry which is preliminary data.</text>
</comment>
<protein>
    <submittedName>
        <fullName evidence="2">Uncharacterized protein</fullName>
    </submittedName>
</protein>
<name>A0AAV9UXJ6_9PEZI</name>
<keyword evidence="3" id="KW-1185">Reference proteome</keyword>
<organism evidence="2 3">
    <name type="scientific">Orbilia blumenaviensis</name>
    <dbReference type="NCBI Taxonomy" id="1796055"/>
    <lineage>
        <taxon>Eukaryota</taxon>
        <taxon>Fungi</taxon>
        <taxon>Dikarya</taxon>
        <taxon>Ascomycota</taxon>
        <taxon>Pezizomycotina</taxon>
        <taxon>Orbiliomycetes</taxon>
        <taxon>Orbiliales</taxon>
        <taxon>Orbiliaceae</taxon>
        <taxon>Orbilia</taxon>
    </lineage>
</organism>
<gene>
    <name evidence="2" type="ORF">TWF730_009176</name>
</gene>
<evidence type="ECO:0000313" key="3">
    <source>
        <dbReference type="Proteomes" id="UP001373714"/>
    </source>
</evidence>
<evidence type="ECO:0000313" key="2">
    <source>
        <dbReference type="EMBL" id="KAK6352346.1"/>
    </source>
</evidence>
<dbReference type="EMBL" id="JAVHNS010000006">
    <property type="protein sequence ID" value="KAK6352346.1"/>
    <property type="molecule type" value="Genomic_DNA"/>
</dbReference>
<keyword evidence="1" id="KW-0732">Signal</keyword>
<dbReference type="Proteomes" id="UP001373714">
    <property type="component" value="Unassembled WGS sequence"/>
</dbReference>
<evidence type="ECO:0000256" key="1">
    <source>
        <dbReference type="SAM" id="SignalP"/>
    </source>
</evidence>
<reference evidence="2 3" key="1">
    <citation type="submission" date="2019-10" db="EMBL/GenBank/DDBJ databases">
        <authorList>
            <person name="Palmer J.M."/>
        </authorList>
    </citation>
    <scope>NUCLEOTIDE SEQUENCE [LARGE SCALE GENOMIC DNA]</scope>
    <source>
        <strain evidence="2 3">TWF730</strain>
    </source>
</reference>
<accession>A0AAV9UXJ6</accession>
<sequence>MKSLLCILLWLGTALAYTCRPACSTCAYVAETKAASCINGFKYAGIPRGHCTVTTILGATTVSVTETAVVTTFVTPTVTFLQTRTYSNTSIATITEEPTETDTSYTFEITTFTSTVPTITVTDPAITVTATGRKHRKRLQDRDYPRRPGYPLLDPDCSCFLTSTCTVTITPEPGATVTESETTTTTEYSTITFNSTVSTTIVATTSTATATGNATVTFLTTEVITGTDISTVGLTTVTVQSTVTAPAVQLSSPTAIFGDVVNGSPGNYDDVWSPLALPFPIELYNVSSANIYVSVNGFISLDEQPGTSFLNSQLPVAEEVSGANRLPNTSALALWDDLYIYAGTQQGIYYQIDGRVPGSRVLSIEFYTSAYRRNSEFFHFLMRYEEARPNRITFRYFQVSGGGVSATVGAQSRSQNLWAQWSFDQADAIRAGQSLLVDTVANSISLV</sequence>
<feature type="chain" id="PRO_5043653785" evidence="1">
    <location>
        <begin position="17"/>
        <end position="447"/>
    </location>
</feature>
<dbReference type="AlphaFoldDB" id="A0AAV9UXJ6"/>
<feature type="signal peptide" evidence="1">
    <location>
        <begin position="1"/>
        <end position="16"/>
    </location>
</feature>